<dbReference type="Pfam" id="PF00501">
    <property type="entry name" value="AMP-binding"/>
    <property type="match status" value="1"/>
</dbReference>
<dbReference type="Gene3D" id="3.40.50.980">
    <property type="match status" value="2"/>
</dbReference>
<dbReference type="PANTHER" id="PTHR45527:SF1">
    <property type="entry name" value="FATTY ACID SYNTHASE"/>
    <property type="match status" value="1"/>
</dbReference>
<organism evidence="2 3">
    <name type="scientific">Mycobacterium ulcerans str. Harvey</name>
    <dbReference type="NCBI Taxonomy" id="1299332"/>
    <lineage>
        <taxon>Bacteria</taxon>
        <taxon>Bacillati</taxon>
        <taxon>Actinomycetota</taxon>
        <taxon>Actinomycetes</taxon>
        <taxon>Mycobacteriales</taxon>
        <taxon>Mycobacteriaceae</taxon>
        <taxon>Mycobacterium</taxon>
        <taxon>Mycobacterium ulcerans group</taxon>
    </lineage>
</organism>
<dbReference type="SUPFAM" id="SSF56801">
    <property type="entry name" value="Acetyl-CoA synthetase-like"/>
    <property type="match status" value="1"/>
</dbReference>
<feature type="domain" description="AMP-dependent synthetase/ligase" evidence="1">
    <location>
        <begin position="213"/>
        <end position="305"/>
    </location>
</feature>
<evidence type="ECO:0000313" key="2">
    <source>
        <dbReference type="EMBL" id="EUA87656.1"/>
    </source>
</evidence>
<evidence type="ECO:0000259" key="1">
    <source>
        <dbReference type="Pfam" id="PF00501"/>
    </source>
</evidence>
<evidence type="ECO:0000313" key="3">
    <source>
        <dbReference type="Proteomes" id="UP000020681"/>
    </source>
</evidence>
<dbReference type="InterPro" id="IPR000873">
    <property type="entry name" value="AMP-dep_synth/lig_dom"/>
</dbReference>
<reference evidence="2 3" key="1">
    <citation type="submission" date="2014-01" db="EMBL/GenBank/DDBJ databases">
        <authorList>
            <person name="Dobos K."/>
            <person name="Lenaerts A."/>
            <person name="Ordway D."/>
            <person name="DeGroote M.A."/>
            <person name="Parker T."/>
            <person name="Sizemore C."/>
            <person name="Tallon L.J."/>
            <person name="Sadzewicz L.K."/>
            <person name="Sengamalay N."/>
            <person name="Fraser C.M."/>
            <person name="Hine E."/>
            <person name="Shefchek K.A."/>
            <person name="Das S.P."/>
            <person name="Tettelin H."/>
        </authorList>
    </citation>
    <scope>NUCLEOTIDE SEQUENCE [LARGE SCALE GENOMIC DNA]</scope>
    <source>
        <strain evidence="2 3">Harvey</strain>
    </source>
</reference>
<keyword evidence="3" id="KW-1185">Reference proteome</keyword>
<gene>
    <name evidence="2" type="ORF">I551_5884</name>
</gene>
<protein>
    <submittedName>
        <fullName evidence="2">AMP-binding enzyme family protein</fullName>
    </submittedName>
</protein>
<proteinExistence type="predicted"/>
<accession>A0ABN0QSI3</accession>
<comment type="caution">
    <text evidence="2">The sequence shown here is derived from an EMBL/GenBank/DDBJ whole genome shotgun (WGS) entry which is preliminary data.</text>
</comment>
<name>A0ABN0QSI3_MYCUL</name>
<dbReference type="Proteomes" id="UP000020681">
    <property type="component" value="Unassembled WGS sequence"/>
</dbReference>
<dbReference type="EMBL" id="JAOL01000158">
    <property type="protein sequence ID" value="EUA87656.1"/>
    <property type="molecule type" value="Genomic_DNA"/>
</dbReference>
<dbReference type="PANTHER" id="PTHR45527">
    <property type="entry name" value="NONRIBOSOMAL PEPTIDE SYNTHETASE"/>
    <property type="match status" value="1"/>
</dbReference>
<sequence length="314" mass="33580">MRAAGWEVLRSRLQHCARFPGEPTSSARVIDLHRIDGGYRPADVGRHARRKCGPVLQTHALPDPGRGRTSAVPGGNPHETPAFACTGTHRLQSGSQLHPKHRLTPVRASPASAVCVAFGGASGFSVYFQNNGHELLVSTEGAADSESDFATTHIFVRRLEQVLVAMTTDTDQLVSGIDLLTDTEHTQLRTWGNHPTLTNPPATTAAVSIPAAFTTQVAACPHAPALTFEDHTWTYQQLDTASTQLAHHLTTTHGARAGAVVALLLPRSDHAILAILAVLKTGAAYLPIDPHHPPTRIAFMLTDTTPPRSSPPPN</sequence>